<sequence>MTIHTSPDRITIFSPFDATLGRGAAQRRGALAPCVALIGCDGSGKSTLARDLTALLGREGPTRSMYLGLGTGDLGRRIGRIPLVGALAERFLTGKADKAHAAPDKRLPGLATALAMFGFSLARRRRFERVLAFRRRGIRVVTDRYPQAELAGGFDGPGLAWTRRGSALVERLAARERQLYEDMAAYRPTLVIRLNIDVETALGRKSDHTRAPLERKLAVMPTLKFGGAHIVDVDATRPYPEVLATVLALIQVEAPAA</sequence>
<evidence type="ECO:0000313" key="1">
    <source>
        <dbReference type="EMBL" id="EZP81261.1"/>
    </source>
</evidence>
<dbReference type="Proteomes" id="UP000024329">
    <property type="component" value="Unassembled WGS sequence"/>
</dbReference>
<keyword evidence="1" id="KW-0808">Transferase</keyword>
<dbReference type="eggNOG" id="COG0125">
    <property type="taxonomic scope" value="Bacteria"/>
</dbReference>
<accession>A0A031JU02</accession>
<name>A0A031JU02_9SPHN</name>
<dbReference type="PATRIC" id="fig|158500.4.peg.2989"/>
<reference evidence="1 2" key="1">
    <citation type="submission" date="2014-03" db="EMBL/GenBank/DDBJ databases">
        <title>Whole genome sequence of Novosphingobium resinovorum KF1.</title>
        <authorList>
            <person name="Gan H.M."/>
            <person name="Gan H.Y."/>
            <person name="Chew T.H."/>
            <person name="Savka M.A."/>
        </authorList>
    </citation>
    <scope>NUCLEOTIDE SEQUENCE [LARGE SCALE GENOMIC DNA]</scope>
    <source>
        <strain evidence="1 2">KF1</strain>
    </source>
</reference>
<dbReference type="AlphaFoldDB" id="A0A031JU02"/>
<dbReference type="Gene3D" id="3.40.50.300">
    <property type="entry name" value="P-loop containing nucleotide triphosphate hydrolases"/>
    <property type="match status" value="1"/>
</dbReference>
<dbReference type="InterPro" id="IPR027417">
    <property type="entry name" value="P-loop_NTPase"/>
</dbReference>
<gene>
    <name evidence="1" type="ORF">BV97_02922</name>
</gene>
<dbReference type="SUPFAM" id="SSF52540">
    <property type="entry name" value="P-loop containing nucleoside triphosphate hydrolases"/>
    <property type="match status" value="1"/>
</dbReference>
<evidence type="ECO:0000313" key="2">
    <source>
        <dbReference type="Proteomes" id="UP000024329"/>
    </source>
</evidence>
<dbReference type="EMBL" id="JFYZ01000013">
    <property type="protein sequence ID" value="EZP81261.1"/>
    <property type="molecule type" value="Genomic_DNA"/>
</dbReference>
<proteinExistence type="predicted"/>
<keyword evidence="1" id="KW-0418">Kinase</keyword>
<comment type="caution">
    <text evidence="1">The sequence shown here is derived from an EMBL/GenBank/DDBJ whole genome shotgun (WGS) entry which is preliminary data.</text>
</comment>
<protein>
    <submittedName>
        <fullName evidence="1">Thymidylate kinase</fullName>
    </submittedName>
</protein>
<dbReference type="RefSeq" id="WP_231958354.1">
    <property type="nucleotide sequence ID" value="NZ_CP017076.1"/>
</dbReference>
<organism evidence="1 2">
    <name type="scientific">Novosphingobium resinovorum</name>
    <dbReference type="NCBI Taxonomy" id="158500"/>
    <lineage>
        <taxon>Bacteria</taxon>
        <taxon>Pseudomonadati</taxon>
        <taxon>Pseudomonadota</taxon>
        <taxon>Alphaproteobacteria</taxon>
        <taxon>Sphingomonadales</taxon>
        <taxon>Sphingomonadaceae</taxon>
        <taxon>Novosphingobium</taxon>
    </lineage>
</organism>
<dbReference type="GO" id="GO:0016301">
    <property type="term" value="F:kinase activity"/>
    <property type="evidence" value="ECO:0007669"/>
    <property type="project" value="UniProtKB-KW"/>
</dbReference>